<dbReference type="SUPFAM" id="SSF55060">
    <property type="entry name" value="GHMP Kinase, C-terminal domain"/>
    <property type="match status" value="1"/>
</dbReference>
<dbReference type="EMBL" id="BX571659">
    <property type="protein sequence ID" value="CAE09988.1"/>
    <property type="molecule type" value="Genomic_DNA"/>
</dbReference>
<dbReference type="Gene3D" id="3.30.230.10">
    <property type="match status" value="1"/>
</dbReference>
<keyword evidence="4" id="KW-0418">Kinase</keyword>
<dbReference type="HOGENOM" id="CLU_053057_2_2_7"/>
<evidence type="ECO:0000259" key="6">
    <source>
        <dbReference type="Pfam" id="PF00288"/>
    </source>
</evidence>
<dbReference type="PANTHER" id="PTHR43527">
    <property type="entry name" value="4-DIPHOSPHOCYTIDYL-2-C-METHYL-D-ERYTHRITOL KINASE, CHLOROPLASTIC"/>
    <property type="match status" value="1"/>
</dbReference>
<evidence type="ECO:0000313" key="7">
    <source>
        <dbReference type="EMBL" id="CAE09988.1"/>
    </source>
</evidence>
<dbReference type="InterPro" id="IPR036554">
    <property type="entry name" value="GHMP_kinase_C_sf"/>
</dbReference>
<dbReference type="KEGG" id="wsu:WS0881"/>
<name>Q7MS13_WOLSU</name>
<dbReference type="GO" id="GO:0016114">
    <property type="term" value="P:terpenoid biosynthetic process"/>
    <property type="evidence" value="ECO:0007669"/>
    <property type="project" value="InterPro"/>
</dbReference>
<evidence type="ECO:0000313" key="8">
    <source>
        <dbReference type="Proteomes" id="UP000000422"/>
    </source>
</evidence>
<sequence>MKILGQKGSYHELASRFWRVESLFDEMEWIESSSGSFEIRSTLSCPVEQNSIYKAKEALLPRLKESERREIEKRGISLQKRIPEGAGLGGGSSNAATFLLMAKESLGLSLSLEELAEVGERVGADVPFFVFGYPSANVRGIGEIVEPFEENLMEVELFMSGIIANTARVYEAFRTSFLPKLDLRWQRQEAERWLESSGETILQSQDPLSLNDLYAPALLLYPELGEYAHTGRFFSGSGSTFFAPAGANRG</sequence>
<dbReference type="Pfam" id="PF00288">
    <property type="entry name" value="GHMP_kinases_N"/>
    <property type="match status" value="1"/>
</dbReference>
<dbReference type="PANTHER" id="PTHR43527:SF2">
    <property type="entry name" value="4-DIPHOSPHOCYTIDYL-2-C-METHYL-D-ERYTHRITOL KINASE, CHLOROPLASTIC"/>
    <property type="match status" value="1"/>
</dbReference>
<organism evidence="8">
    <name type="scientific">Wolinella succinogenes (strain ATCC 29543 / DSM 1740 / CCUG 13145 / JCM 31913 / LMG 7466 / NCTC 11488 / FDC 602W)</name>
    <name type="common">Vibrio succinogenes</name>
    <dbReference type="NCBI Taxonomy" id="273121"/>
    <lineage>
        <taxon>Bacteria</taxon>
        <taxon>Pseudomonadati</taxon>
        <taxon>Campylobacterota</taxon>
        <taxon>Epsilonproteobacteria</taxon>
        <taxon>Campylobacterales</taxon>
        <taxon>Helicobacteraceae</taxon>
        <taxon>Wolinella</taxon>
    </lineage>
</organism>
<dbReference type="Proteomes" id="UP000000422">
    <property type="component" value="Chromosome"/>
</dbReference>
<gene>
    <name evidence="7" type="ordered locus">WS0881</name>
</gene>
<dbReference type="InterPro" id="IPR014721">
    <property type="entry name" value="Ribsml_uS5_D2-typ_fold_subgr"/>
</dbReference>
<accession>Q7MS13</accession>
<dbReference type="GO" id="GO:0005524">
    <property type="term" value="F:ATP binding"/>
    <property type="evidence" value="ECO:0007669"/>
    <property type="project" value="UniProtKB-KW"/>
</dbReference>
<reference evidence="7 8" key="1">
    <citation type="journal article" date="2003" name="Proc. Natl. Acad. Sci. U.S.A.">
        <title>Complete genome sequence and analysis of Wolinella succinogenes.</title>
        <authorList>
            <person name="Baar C."/>
            <person name="Eppinger M."/>
            <person name="Raddatz G."/>
            <person name="Simon JM."/>
            <person name="Lanz C."/>
            <person name="Klimmek O."/>
            <person name="Nandakumar R."/>
            <person name="Gross R."/>
            <person name="Rosinus A."/>
            <person name="Keller H."/>
            <person name="Jagtap P."/>
            <person name="Linke B."/>
            <person name="Meyer F."/>
            <person name="Lederer H."/>
            <person name="Schuster S.C."/>
        </authorList>
    </citation>
    <scope>NUCLEOTIDE SEQUENCE [LARGE SCALE GENOMIC DNA]</scope>
    <source>
        <strain evidence="8">ATCC 29543 / DSM 1740 / CCUG 13145 / JCM 31913 / LMG 7466 / NCTC 11488 / FDC 602W</strain>
    </source>
</reference>
<dbReference type="GO" id="GO:0050515">
    <property type="term" value="F:4-(cytidine 5'-diphospho)-2-C-methyl-D-erythritol kinase activity"/>
    <property type="evidence" value="ECO:0007669"/>
    <property type="project" value="InterPro"/>
</dbReference>
<dbReference type="PIRSF" id="PIRSF010376">
    <property type="entry name" value="IspE"/>
    <property type="match status" value="1"/>
</dbReference>
<feature type="domain" description="GHMP kinase N-terminal" evidence="6">
    <location>
        <begin position="51"/>
        <end position="132"/>
    </location>
</feature>
<dbReference type="InterPro" id="IPR020568">
    <property type="entry name" value="Ribosomal_Su5_D2-typ_SF"/>
</dbReference>
<dbReference type="eggNOG" id="COG1947">
    <property type="taxonomic scope" value="Bacteria"/>
</dbReference>
<dbReference type="InterPro" id="IPR006204">
    <property type="entry name" value="GHMP_kinase_N_dom"/>
</dbReference>
<keyword evidence="2" id="KW-0808">Transferase</keyword>
<dbReference type="STRING" id="273121.WS0881"/>
<evidence type="ECO:0000256" key="3">
    <source>
        <dbReference type="ARBA" id="ARBA00022741"/>
    </source>
</evidence>
<dbReference type="NCBIfam" id="NF003216">
    <property type="entry name" value="PRK04181.1"/>
    <property type="match status" value="1"/>
</dbReference>
<proteinExistence type="predicted"/>
<protein>
    <recommendedName>
        <fullName evidence="1">4-diphosphocytidyl-2-C-methyl-D-erythritol kinase</fullName>
    </recommendedName>
</protein>
<dbReference type="SUPFAM" id="SSF54211">
    <property type="entry name" value="Ribosomal protein S5 domain 2-like"/>
    <property type="match status" value="1"/>
</dbReference>
<evidence type="ECO:0000256" key="1">
    <source>
        <dbReference type="ARBA" id="ARBA00017473"/>
    </source>
</evidence>
<keyword evidence="8" id="KW-1185">Reference proteome</keyword>
<dbReference type="AlphaFoldDB" id="Q7MS13"/>
<dbReference type="InterPro" id="IPR004424">
    <property type="entry name" value="IspE"/>
</dbReference>
<keyword evidence="3" id="KW-0547">Nucleotide-binding</keyword>
<keyword evidence="5" id="KW-0067">ATP-binding</keyword>
<evidence type="ECO:0000256" key="2">
    <source>
        <dbReference type="ARBA" id="ARBA00022679"/>
    </source>
</evidence>
<evidence type="ECO:0000256" key="5">
    <source>
        <dbReference type="ARBA" id="ARBA00022840"/>
    </source>
</evidence>
<evidence type="ECO:0000256" key="4">
    <source>
        <dbReference type="ARBA" id="ARBA00022777"/>
    </source>
</evidence>